<dbReference type="KEGG" id="sge:DWG14_05246"/>
<dbReference type="EMBL" id="CP032427">
    <property type="protein sequence ID" value="AYC40970.1"/>
    <property type="molecule type" value="Genomic_DNA"/>
</dbReference>
<accession>A0AAI8PQB2</accession>
<gene>
    <name evidence="2" type="ORF">DWG14_05246</name>
</gene>
<protein>
    <recommendedName>
        <fullName evidence="1">ScoMcrA-like SRA domain-containing protein</fullName>
    </recommendedName>
</protein>
<proteinExistence type="predicted"/>
<evidence type="ECO:0000259" key="1">
    <source>
        <dbReference type="Pfam" id="PF26348"/>
    </source>
</evidence>
<dbReference type="RefSeq" id="WP_120052141.1">
    <property type="nucleotide sequence ID" value="NZ_CP032427.1"/>
</dbReference>
<reference evidence="2 3" key="1">
    <citation type="submission" date="2018-09" db="EMBL/GenBank/DDBJ databases">
        <title>Production of Trimethoprim by Streptomyces sp. 3E-1.</title>
        <authorList>
            <person name="Kang H.J."/>
            <person name="Kim S.B."/>
        </authorList>
    </citation>
    <scope>NUCLEOTIDE SEQUENCE [LARGE SCALE GENOMIC DNA]</scope>
    <source>
        <strain evidence="2 3">3E-1</strain>
    </source>
</reference>
<evidence type="ECO:0000313" key="3">
    <source>
        <dbReference type="Proteomes" id="UP000265765"/>
    </source>
</evidence>
<dbReference type="Pfam" id="PF26348">
    <property type="entry name" value="SRA_ScoMcrA"/>
    <property type="match status" value="1"/>
</dbReference>
<dbReference type="AlphaFoldDB" id="A0AAI8PQB2"/>
<evidence type="ECO:0000313" key="2">
    <source>
        <dbReference type="EMBL" id="AYC40970.1"/>
    </source>
</evidence>
<dbReference type="InterPro" id="IPR058712">
    <property type="entry name" value="SRA_ScoMcrA"/>
</dbReference>
<organism evidence="2 3">
    <name type="scientific">Streptomyces griseorubiginosus</name>
    <dbReference type="NCBI Taxonomy" id="67304"/>
    <lineage>
        <taxon>Bacteria</taxon>
        <taxon>Bacillati</taxon>
        <taxon>Actinomycetota</taxon>
        <taxon>Actinomycetes</taxon>
        <taxon>Kitasatosporales</taxon>
        <taxon>Streptomycetaceae</taxon>
        <taxon>Streptomyces</taxon>
    </lineage>
</organism>
<dbReference type="GeneID" id="91284109"/>
<dbReference type="Proteomes" id="UP000265765">
    <property type="component" value="Chromosome"/>
</dbReference>
<name>A0AAI8PQB2_9ACTN</name>
<feature type="domain" description="ScoMcrA-like SRA" evidence="1">
    <location>
        <begin position="15"/>
        <end position="159"/>
    </location>
</feature>
<sequence>MTTPRPAFEPGAILTRAEIHPVLGGSGYAGICPAKEKRNVLLFSDSKIGERYGYRDGWLAEDDDIGPVFTYTGVGKRGDQTLSGGNAAIFEAASKGRTLHLFIAVGKVPGSDTRTHKYIGQFKVDERNAFEIQEAKDELGHNRNVIVFRLRPTGPHIRESADTLPPAPQSRFRINRTAGRIARAYRRARRQHQPSNPEQMVAARRDDLVDAFEDRETAAGANIVQLELSMRNSTSRLVFDLYNQTNNTLYQPTGSAANEPITQALAQLLQARQHLRSLSHHQPLHLMVLTPTLPREDLRDLLAEHGIGLVYRNESGNFSEFEANTTTSVPPQGSRCIDCPVLAS</sequence>